<accession>A0A8S0Z287</accession>
<dbReference type="AlphaFoldDB" id="A0A8S0Z287"/>
<organism evidence="1 2">
    <name type="scientific">Arctia plantaginis</name>
    <name type="common">Wood tiger moth</name>
    <name type="synonym">Phalaena plantaginis</name>
    <dbReference type="NCBI Taxonomy" id="874455"/>
    <lineage>
        <taxon>Eukaryota</taxon>
        <taxon>Metazoa</taxon>
        <taxon>Ecdysozoa</taxon>
        <taxon>Arthropoda</taxon>
        <taxon>Hexapoda</taxon>
        <taxon>Insecta</taxon>
        <taxon>Pterygota</taxon>
        <taxon>Neoptera</taxon>
        <taxon>Endopterygota</taxon>
        <taxon>Lepidoptera</taxon>
        <taxon>Glossata</taxon>
        <taxon>Ditrysia</taxon>
        <taxon>Noctuoidea</taxon>
        <taxon>Erebidae</taxon>
        <taxon>Arctiinae</taxon>
        <taxon>Arctia</taxon>
    </lineage>
</organism>
<reference evidence="1 2" key="1">
    <citation type="submission" date="2020-04" db="EMBL/GenBank/DDBJ databases">
        <authorList>
            <person name="Wallbank WR R."/>
            <person name="Pardo Diaz C."/>
            <person name="Kozak K."/>
            <person name="Martin S."/>
            <person name="Jiggins C."/>
            <person name="Moest M."/>
            <person name="Warren A I."/>
            <person name="Byers J.R.P. K."/>
            <person name="Montejo-Kovacevich G."/>
            <person name="Yen C E."/>
        </authorList>
    </citation>
    <scope>NUCLEOTIDE SEQUENCE [LARGE SCALE GENOMIC DNA]</scope>
</reference>
<protein>
    <submittedName>
        <fullName evidence="1">Uncharacterized protein</fullName>
    </submittedName>
</protein>
<keyword evidence="2" id="KW-1185">Reference proteome</keyword>
<proteinExistence type="predicted"/>
<sequence>MEQMHSLVLPLLRPVEPTGEGFECRKWPTSTFDLCGRPKHFTILHCPAEPATTGCLSALVCHLRRDRFYAQSGRCPQNRCQSSRSPSVSLAHVSTWFTVVWPLHALQPLGATGERLWAATHLVSYLSVG</sequence>
<dbReference type="Proteomes" id="UP000494106">
    <property type="component" value="Unassembled WGS sequence"/>
</dbReference>
<name>A0A8S0Z287_ARCPL</name>
<evidence type="ECO:0000313" key="1">
    <source>
        <dbReference type="EMBL" id="CAB3226696.1"/>
    </source>
</evidence>
<dbReference type="EMBL" id="CADEBC010000232">
    <property type="protein sequence ID" value="CAB3226696.1"/>
    <property type="molecule type" value="Genomic_DNA"/>
</dbReference>
<gene>
    <name evidence="1" type="ORF">APLA_LOCUS3016</name>
</gene>
<evidence type="ECO:0000313" key="2">
    <source>
        <dbReference type="Proteomes" id="UP000494106"/>
    </source>
</evidence>
<comment type="caution">
    <text evidence="1">The sequence shown here is derived from an EMBL/GenBank/DDBJ whole genome shotgun (WGS) entry which is preliminary data.</text>
</comment>